<dbReference type="EMBL" id="LR134408">
    <property type="protein sequence ID" value="VEH72561.1"/>
    <property type="molecule type" value="Genomic_DNA"/>
</dbReference>
<feature type="region of interest" description="Disordered" evidence="1">
    <location>
        <begin position="425"/>
        <end position="444"/>
    </location>
</feature>
<feature type="compositionally biased region" description="Gly residues" evidence="1">
    <location>
        <begin position="283"/>
        <end position="297"/>
    </location>
</feature>
<accession>A0ABY6TCI7</accession>
<gene>
    <name evidence="2" type="ORF">NCTC934_00833</name>
</gene>
<evidence type="ECO:0000313" key="3">
    <source>
        <dbReference type="Proteomes" id="UP000280707"/>
    </source>
</evidence>
<evidence type="ECO:0000313" key="2">
    <source>
        <dbReference type="EMBL" id="VEH72561.1"/>
    </source>
</evidence>
<evidence type="ECO:0000256" key="1">
    <source>
        <dbReference type="SAM" id="MobiDB-lite"/>
    </source>
</evidence>
<sequence>MLVSVKNLQRNTSIISELYRRAQSLKDRVNSPLNSGFSNVSGIDHVGGVHERALTTDPGSAKGTLLDYASQVEWLSQALAREARGFEAQENANSRAMDIADAGGEIGVESMPIMDQPEPGYSPFAFTPPVVNVGTSITKLATDLMSTQIWSVSEANARWASLGSEVREIVSGLEEAAGSLESENDSETTSRAAAKIREVAASGKHFVANAAAMGEKLTGFHSRLMMIQPSAMAMAMDIMKIPDPAKRKVAEKAALAKLQPDLQRFAIDAMPNQHPLMEQSPASGGGGVDAGLSGVEGDGQKYNTDNVVWPRAIQEAIARGDVGPGNFDVANGTVHDLESVGMTPEETAAFQEQLHADGRRALSELGVGDGIDISGRDVATSGASLPGATASHGHLGSMPTAGAAPGTAGIGAGAGSGSGGLGSTGMGAPLGAGRGTGSGTGAGSGVGTGTGIAAAAGGPGLGGRTGRGNAGALRGGGFNSLAGLGSGAIGTGGRPGSGAGGNMGALVNSAPGLGGGGTAARGGAGLRGGAGEGVGARGVGGALPRAAGEAAGNSSGGNGSRGHLERGAAREAVVRGGGAANSTGVKSGAGRPAAGMRAFAPMMGTRGQGNDKNRVKAVTTQVEREPNKRDLLGEPPAVVPGVIGNWARES</sequence>
<feature type="region of interest" description="Disordered" evidence="1">
    <location>
        <begin position="279"/>
        <end position="299"/>
    </location>
</feature>
<keyword evidence="3" id="KW-1185">Reference proteome</keyword>
<dbReference type="Proteomes" id="UP000280707">
    <property type="component" value="Chromosome"/>
</dbReference>
<proteinExistence type="predicted"/>
<name>A0ABY6TCI7_9CORY</name>
<evidence type="ECO:0008006" key="4">
    <source>
        <dbReference type="Google" id="ProtNLM"/>
    </source>
</evidence>
<organism evidence="2 3">
    <name type="scientific">Corynebacterium segmentosum</name>
    <dbReference type="NCBI Taxonomy" id="43990"/>
    <lineage>
        <taxon>Bacteria</taxon>
        <taxon>Bacillati</taxon>
        <taxon>Actinomycetota</taxon>
        <taxon>Actinomycetes</taxon>
        <taxon>Mycobacteriales</taxon>
        <taxon>Corynebacteriaceae</taxon>
        <taxon>Corynebacterium</taxon>
    </lineage>
</organism>
<feature type="region of interest" description="Disordered" evidence="1">
    <location>
        <begin position="546"/>
        <end position="568"/>
    </location>
</feature>
<reference evidence="2 3" key="1">
    <citation type="submission" date="2018-12" db="EMBL/GenBank/DDBJ databases">
        <authorList>
            <consortium name="Pathogen Informatics"/>
        </authorList>
    </citation>
    <scope>NUCLEOTIDE SEQUENCE [LARGE SCALE GENOMIC DNA]</scope>
    <source>
        <strain evidence="2 3">NCTC934</strain>
    </source>
</reference>
<protein>
    <recommendedName>
        <fullName evidence="4">PPE family protein</fullName>
    </recommendedName>
</protein>